<dbReference type="Pfam" id="PF02591">
    <property type="entry name" value="Zn_ribbon_9"/>
    <property type="match status" value="1"/>
</dbReference>
<keyword evidence="1" id="KW-0175">Coiled coil</keyword>
<evidence type="ECO:0000259" key="2">
    <source>
        <dbReference type="Pfam" id="PF02591"/>
    </source>
</evidence>
<feature type="coiled-coil region" evidence="1">
    <location>
        <begin position="61"/>
        <end position="145"/>
    </location>
</feature>
<name>A0A7X9UBT3_9ACTN</name>
<feature type="domain" description="C4-type zinc ribbon" evidence="2">
    <location>
        <begin position="200"/>
        <end position="230"/>
    </location>
</feature>
<comment type="caution">
    <text evidence="3">The sequence shown here is derived from an EMBL/GenBank/DDBJ whole genome shotgun (WGS) entry which is preliminary data.</text>
</comment>
<evidence type="ECO:0000256" key="1">
    <source>
        <dbReference type="SAM" id="Coils"/>
    </source>
</evidence>
<gene>
    <name evidence="3" type="ORF">HF320_04715</name>
</gene>
<protein>
    <recommendedName>
        <fullName evidence="2">C4-type zinc ribbon domain-containing protein</fullName>
    </recommendedName>
</protein>
<dbReference type="Proteomes" id="UP000546970">
    <property type="component" value="Unassembled WGS sequence"/>
</dbReference>
<accession>A0A7X9UBT3</accession>
<dbReference type="AlphaFoldDB" id="A0A7X9UBT3"/>
<reference evidence="3 4" key="1">
    <citation type="submission" date="2020-04" db="EMBL/GenBank/DDBJ databases">
        <title>Collinsella sp. KGMB02528 nov., an anaerobic actinobacterium isolated from human feces.</title>
        <authorList>
            <person name="Han K.-I."/>
            <person name="Eom M.K."/>
            <person name="Kim J.-S."/>
            <person name="Lee K.C."/>
            <person name="Suh M.K."/>
            <person name="Park S.-H."/>
            <person name="Lee J.H."/>
            <person name="Kang S.W."/>
            <person name="Park J.-E."/>
            <person name="Oh B.S."/>
            <person name="Yu S.Y."/>
            <person name="Choi S.-H."/>
            <person name="Lee D.H."/>
            <person name="Yoon H."/>
            <person name="Kim B.-Y."/>
            <person name="Lee J.H."/>
            <person name="Lee J.-S."/>
        </authorList>
    </citation>
    <scope>NUCLEOTIDE SEQUENCE [LARGE SCALE GENOMIC DNA]</scope>
    <source>
        <strain evidence="3 4">KGMB02528</strain>
    </source>
</reference>
<evidence type="ECO:0000313" key="3">
    <source>
        <dbReference type="EMBL" id="NMF55630.1"/>
    </source>
</evidence>
<dbReference type="EMBL" id="JABBCP010000002">
    <property type="protein sequence ID" value="NMF55630.1"/>
    <property type="molecule type" value="Genomic_DNA"/>
</dbReference>
<organism evidence="3 4">
    <name type="scientific">Collinsella acetigenes</name>
    <dbReference type="NCBI Taxonomy" id="2713419"/>
    <lineage>
        <taxon>Bacteria</taxon>
        <taxon>Bacillati</taxon>
        <taxon>Actinomycetota</taxon>
        <taxon>Coriobacteriia</taxon>
        <taxon>Coriobacteriales</taxon>
        <taxon>Coriobacteriaceae</taxon>
        <taxon>Collinsella</taxon>
    </lineage>
</organism>
<dbReference type="RefSeq" id="WP_169277261.1">
    <property type="nucleotide sequence ID" value="NZ_JABBCP010000002.1"/>
</dbReference>
<dbReference type="InterPro" id="IPR003743">
    <property type="entry name" value="Zf-RING_7"/>
</dbReference>
<keyword evidence="4" id="KW-1185">Reference proteome</keyword>
<evidence type="ECO:0000313" key="4">
    <source>
        <dbReference type="Proteomes" id="UP000546970"/>
    </source>
</evidence>
<proteinExistence type="predicted"/>
<dbReference type="Gene3D" id="1.10.287.1490">
    <property type="match status" value="1"/>
</dbReference>
<sequence>MSVGSTLLELQEIDLTLMRDKEQLQNLPEIAELARRRKLYIKLKGDVTKYFAQRKDVEIDLQELDSREQALHNGIEKARREVDMDDYRQVQQLEITLSDFAKKLDRVEFERTEAHQKLSIIQADEATLKQNLKKIEDAIVALTKQARTHAVDIQSAIDKNERKRAQLFESLDPALGKAYKDASKRFGHLAVEKLEGNVPSICRMTLQSSSMSDLRHANEVTECPYCHRLMVILPEE</sequence>